<feature type="transmembrane region" description="Helical" evidence="6">
    <location>
        <begin position="12"/>
        <end position="31"/>
    </location>
</feature>
<proteinExistence type="predicted"/>
<organism evidence="7 8">
    <name type="scientific">Pontibacillus chungwhensis BH030062</name>
    <dbReference type="NCBI Taxonomy" id="1385513"/>
    <lineage>
        <taxon>Bacteria</taxon>
        <taxon>Bacillati</taxon>
        <taxon>Bacillota</taxon>
        <taxon>Bacilli</taxon>
        <taxon>Bacillales</taxon>
        <taxon>Bacillaceae</taxon>
        <taxon>Pontibacillus</taxon>
    </lineage>
</organism>
<dbReference type="GO" id="GO:0008360">
    <property type="term" value="P:regulation of cell shape"/>
    <property type="evidence" value="ECO:0007669"/>
    <property type="project" value="UniProtKB-KW"/>
</dbReference>
<dbReference type="GO" id="GO:0015648">
    <property type="term" value="F:lipid-linked peptidoglycan transporter activity"/>
    <property type="evidence" value="ECO:0007669"/>
    <property type="project" value="TreeGrafter"/>
</dbReference>
<gene>
    <name evidence="7" type="ORF">N780_03220</name>
</gene>
<evidence type="ECO:0000313" key="7">
    <source>
        <dbReference type="EMBL" id="KGP90704.1"/>
    </source>
</evidence>
<protein>
    <submittedName>
        <fullName evidence="7">Cell cycle protein</fullName>
    </submittedName>
</protein>
<feature type="transmembrane region" description="Helical" evidence="6">
    <location>
        <begin position="359"/>
        <end position="378"/>
    </location>
</feature>
<name>A0A0A2URZ5_9BACI</name>
<reference evidence="7 8" key="1">
    <citation type="submission" date="2013-08" db="EMBL/GenBank/DDBJ databases">
        <title>Genome of Pontibacillus chungwhensis.</title>
        <authorList>
            <person name="Wang Q."/>
            <person name="Wang G."/>
        </authorList>
    </citation>
    <scope>NUCLEOTIDE SEQUENCE [LARGE SCALE GENOMIC DNA]</scope>
    <source>
        <strain evidence="7 8">BH030062</strain>
    </source>
</reference>
<dbReference type="InterPro" id="IPR001182">
    <property type="entry name" value="FtsW/RodA"/>
</dbReference>
<dbReference type="OrthoDB" id="9768187at2"/>
<dbReference type="EMBL" id="AVBG01000010">
    <property type="protein sequence ID" value="KGP90704.1"/>
    <property type="molecule type" value="Genomic_DNA"/>
</dbReference>
<feature type="transmembrane region" description="Helical" evidence="6">
    <location>
        <begin position="325"/>
        <end position="347"/>
    </location>
</feature>
<feature type="transmembrane region" description="Helical" evidence="6">
    <location>
        <begin position="51"/>
        <end position="67"/>
    </location>
</feature>
<comment type="subcellular location">
    <subcellularLocation>
        <location evidence="1">Membrane</location>
        <topology evidence="1">Multi-pass membrane protein</topology>
    </subcellularLocation>
</comment>
<dbReference type="PANTHER" id="PTHR30474:SF1">
    <property type="entry name" value="PEPTIDOGLYCAN GLYCOSYLTRANSFERASE MRDB"/>
    <property type="match status" value="1"/>
</dbReference>
<keyword evidence="8" id="KW-1185">Reference proteome</keyword>
<evidence type="ECO:0000313" key="8">
    <source>
        <dbReference type="Proteomes" id="UP000030153"/>
    </source>
</evidence>
<evidence type="ECO:0000256" key="5">
    <source>
        <dbReference type="ARBA" id="ARBA00023136"/>
    </source>
</evidence>
<keyword evidence="2 6" id="KW-0812">Transmembrane</keyword>
<sequence>MNNNQGLKIDFSLIMILVAIAAVSCFTLYTIQPTLPSKYDYTNFFTKQLQWYALGTIVIGVVMLFDYDRFRQLAWVFYGIGIMMLLMLEFNVPSSLVHENNGARSWFKIAGNTIQPGEFMKVFLIILQSHLIVRHNEKRPTERSLKYDLWLLVKLVGVALPPMALIAKQPDLGTFLVLAAITAALILVSGIRWRILLSIIGIISMVTLVLVGLFQFFPVAMEKLLVESDFGHVTGRFYGWLQPEEYEDYGYQLVRAMMAIGSGQLMGKGINEMQVYIPERHTDMIFTAIAEQFGFIGSSVVVTLFFLLIYRMITTALESNEPFGSYLTVGLIGMFTFQIFQNIGMSIQLLPITGLPLPFISYGGSSLITYMLAIGLVLNVRSRTRTYMFDS</sequence>
<evidence type="ECO:0000256" key="1">
    <source>
        <dbReference type="ARBA" id="ARBA00004141"/>
    </source>
</evidence>
<feature type="transmembrane region" description="Helical" evidence="6">
    <location>
        <begin position="74"/>
        <end position="93"/>
    </location>
</feature>
<dbReference type="PANTHER" id="PTHR30474">
    <property type="entry name" value="CELL CYCLE PROTEIN"/>
    <property type="match status" value="1"/>
</dbReference>
<dbReference type="Pfam" id="PF01098">
    <property type="entry name" value="FTSW_RODA_SPOVE"/>
    <property type="match status" value="1"/>
</dbReference>
<keyword evidence="3" id="KW-0133">Cell shape</keyword>
<feature type="transmembrane region" description="Helical" evidence="6">
    <location>
        <begin position="172"/>
        <end position="188"/>
    </location>
</feature>
<feature type="transmembrane region" description="Helical" evidence="6">
    <location>
        <begin position="293"/>
        <end position="313"/>
    </location>
</feature>
<dbReference type="GO" id="GO:0051301">
    <property type="term" value="P:cell division"/>
    <property type="evidence" value="ECO:0007669"/>
    <property type="project" value="InterPro"/>
</dbReference>
<dbReference type="Proteomes" id="UP000030153">
    <property type="component" value="Unassembled WGS sequence"/>
</dbReference>
<keyword evidence="4 6" id="KW-1133">Transmembrane helix</keyword>
<dbReference type="eggNOG" id="COG0772">
    <property type="taxonomic scope" value="Bacteria"/>
</dbReference>
<keyword evidence="5 6" id="KW-0472">Membrane</keyword>
<dbReference type="RefSeq" id="WP_036784864.1">
    <property type="nucleotide sequence ID" value="NZ_AVBG01000010.1"/>
</dbReference>
<dbReference type="GO" id="GO:0005886">
    <property type="term" value="C:plasma membrane"/>
    <property type="evidence" value="ECO:0007669"/>
    <property type="project" value="TreeGrafter"/>
</dbReference>
<feature type="transmembrane region" description="Helical" evidence="6">
    <location>
        <begin position="113"/>
        <end position="133"/>
    </location>
</feature>
<evidence type="ECO:0000256" key="2">
    <source>
        <dbReference type="ARBA" id="ARBA00022692"/>
    </source>
</evidence>
<feature type="transmembrane region" description="Helical" evidence="6">
    <location>
        <begin position="145"/>
        <end position="166"/>
    </location>
</feature>
<evidence type="ECO:0000256" key="6">
    <source>
        <dbReference type="SAM" id="Phobius"/>
    </source>
</evidence>
<dbReference type="STRING" id="1385513.N780_03220"/>
<evidence type="ECO:0000256" key="4">
    <source>
        <dbReference type="ARBA" id="ARBA00022989"/>
    </source>
</evidence>
<feature type="transmembrane region" description="Helical" evidence="6">
    <location>
        <begin position="195"/>
        <end position="217"/>
    </location>
</feature>
<comment type="caution">
    <text evidence="7">The sequence shown here is derived from an EMBL/GenBank/DDBJ whole genome shotgun (WGS) entry which is preliminary data.</text>
</comment>
<dbReference type="AlphaFoldDB" id="A0A0A2URZ5"/>
<accession>A0A0A2URZ5</accession>
<evidence type="ECO:0000256" key="3">
    <source>
        <dbReference type="ARBA" id="ARBA00022960"/>
    </source>
</evidence>
<dbReference type="GO" id="GO:0032153">
    <property type="term" value="C:cell division site"/>
    <property type="evidence" value="ECO:0007669"/>
    <property type="project" value="TreeGrafter"/>
</dbReference>